<name>A0A2S8AEL2_9FLAO</name>
<dbReference type="Proteomes" id="UP000238042">
    <property type="component" value="Unassembled WGS sequence"/>
</dbReference>
<keyword evidence="2" id="KW-1185">Reference proteome</keyword>
<comment type="caution">
    <text evidence="1">The sequence shown here is derived from an EMBL/GenBank/DDBJ whole genome shotgun (WGS) entry which is preliminary data.</text>
</comment>
<evidence type="ECO:0000313" key="1">
    <source>
        <dbReference type="EMBL" id="PQL93793.1"/>
    </source>
</evidence>
<dbReference type="EMBL" id="PSZM01000028">
    <property type="protein sequence ID" value="PQL93793.1"/>
    <property type="molecule type" value="Genomic_DNA"/>
</dbReference>
<dbReference type="RefSeq" id="WP_105246343.1">
    <property type="nucleotide sequence ID" value="NZ_PSZM01000028.1"/>
</dbReference>
<dbReference type="AlphaFoldDB" id="A0A2S8AEL2"/>
<accession>A0A2S8AEL2</accession>
<protein>
    <submittedName>
        <fullName evidence="1">Uncharacterized protein</fullName>
    </submittedName>
</protein>
<sequence length="87" mass="9910">MNTKNSNENLNPKDFLNSLEALPFLDSYQELGFTLKSLCKVTQMALCDCSTDKPSISNWDIFNILNLMRSLIPDSELELLDLLNEKP</sequence>
<organism evidence="1 2">
    <name type="scientific">Apibacter adventoris</name>
    <dbReference type="NCBI Taxonomy" id="1679466"/>
    <lineage>
        <taxon>Bacteria</taxon>
        <taxon>Pseudomonadati</taxon>
        <taxon>Bacteroidota</taxon>
        <taxon>Flavobacteriia</taxon>
        <taxon>Flavobacteriales</taxon>
        <taxon>Weeksellaceae</taxon>
        <taxon>Apibacter</taxon>
    </lineage>
</organism>
<evidence type="ECO:0000313" key="2">
    <source>
        <dbReference type="Proteomes" id="UP000238042"/>
    </source>
</evidence>
<reference evidence="1 2" key="1">
    <citation type="submission" date="2018-02" db="EMBL/GenBank/DDBJ databases">
        <title>Genome sequences of Apibacter spp., gut symbionts of Asian honey bees.</title>
        <authorList>
            <person name="Kwong W.K."/>
            <person name="Steele M.I."/>
            <person name="Moran N.A."/>
        </authorList>
    </citation>
    <scope>NUCLEOTIDE SEQUENCE [LARGE SCALE GENOMIC DNA]</scope>
    <source>
        <strain evidence="2">wkB301</strain>
    </source>
</reference>
<proteinExistence type="predicted"/>
<gene>
    <name evidence="1" type="ORF">C4S77_04375</name>
</gene>
<dbReference type="OrthoDB" id="1461676at2"/>